<keyword evidence="1" id="KW-0732">Signal</keyword>
<reference evidence="2 3" key="1">
    <citation type="journal article" date="2014" name="Agronomy (Basel)">
        <title>A Draft Genome Sequence for Ensete ventricosum, the Drought-Tolerant Tree Against Hunger.</title>
        <authorList>
            <person name="Harrison J."/>
            <person name="Moore K.A."/>
            <person name="Paszkiewicz K."/>
            <person name="Jones T."/>
            <person name="Grant M."/>
            <person name="Ambacheew D."/>
            <person name="Muzemil S."/>
            <person name="Studholme D.J."/>
        </authorList>
    </citation>
    <scope>NUCLEOTIDE SEQUENCE [LARGE SCALE GENOMIC DNA]</scope>
</reference>
<feature type="chain" id="PRO_5019239541" description="Secreted protein" evidence="1">
    <location>
        <begin position="29"/>
        <end position="89"/>
    </location>
</feature>
<evidence type="ECO:0000256" key="1">
    <source>
        <dbReference type="SAM" id="SignalP"/>
    </source>
</evidence>
<sequence length="89" mass="9734">MNGQRSSSGYVMIPVTLLRFVLLHAVRAALFSRLGNESGPTVRCFVLYPLFIVGRLGLAHGKQPWLLVGGTRASGNFNLLIPSHTNEKN</sequence>
<proteinExistence type="predicted"/>
<dbReference type="Proteomes" id="UP000287651">
    <property type="component" value="Unassembled WGS sequence"/>
</dbReference>
<feature type="signal peptide" evidence="1">
    <location>
        <begin position="1"/>
        <end position="28"/>
    </location>
</feature>
<protein>
    <recommendedName>
        <fullName evidence="4">Secreted protein</fullName>
    </recommendedName>
</protein>
<dbReference type="EMBL" id="AMZH03010810">
    <property type="protein sequence ID" value="RRT54041.1"/>
    <property type="molecule type" value="Genomic_DNA"/>
</dbReference>
<gene>
    <name evidence="2" type="ORF">B296_00046596</name>
</gene>
<evidence type="ECO:0000313" key="2">
    <source>
        <dbReference type="EMBL" id="RRT54041.1"/>
    </source>
</evidence>
<dbReference type="AlphaFoldDB" id="A0A426YQP0"/>
<comment type="caution">
    <text evidence="2">The sequence shown here is derived from an EMBL/GenBank/DDBJ whole genome shotgun (WGS) entry which is preliminary data.</text>
</comment>
<evidence type="ECO:0008006" key="4">
    <source>
        <dbReference type="Google" id="ProtNLM"/>
    </source>
</evidence>
<name>A0A426YQP0_ENSVE</name>
<organism evidence="2 3">
    <name type="scientific">Ensete ventricosum</name>
    <name type="common">Abyssinian banana</name>
    <name type="synonym">Musa ensete</name>
    <dbReference type="NCBI Taxonomy" id="4639"/>
    <lineage>
        <taxon>Eukaryota</taxon>
        <taxon>Viridiplantae</taxon>
        <taxon>Streptophyta</taxon>
        <taxon>Embryophyta</taxon>
        <taxon>Tracheophyta</taxon>
        <taxon>Spermatophyta</taxon>
        <taxon>Magnoliopsida</taxon>
        <taxon>Liliopsida</taxon>
        <taxon>Zingiberales</taxon>
        <taxon>Musaceae</taxon>
        <taxon>Ensete</taxon>
    </lineage>
</organism>
<evidence type="ECO:0000313" key="3">
    <source>
        <dbReference type="Proteomes" id="UP000287651"/>
    </source>
</evidence>
<accession>A0A426YQP0</accession>